<gene>
    <name evidence="1" type="ORF">ONZ51_g2731</name>
</gene>
<accession>A0AAD7TZ32</accession>
<dbReference type="AlphaFoldDB" id="A0AAD7TZ32"/>
<dbReference type="Proteomes" id="UP001215151">
    <property type="component" value="Unassembled WGS sequence"/>
</dbReference>
<organism evidence="1 2">
    <name type="scientific">Trametes cubensis</name>
    <dbReference type="NCBI Taxonomy" id="1111947"/>
    <lineage>
        <taxon>Eukaryota</taxon>
        <taxon>Fungi</taxon>
        <taxon>Dikarya</taxon>
        <taxon>Basidiomycota</taxon>
        <taxon>Agaricomycotina</taxon>
        <taxon>Agaricomycetes</taxon>
        <taxon>Polyporales</taxon>
        <taxon>Polyporaceae</taxon>
        <taxon>Trametes</taxon>
    </lineage>
</organism>
<sequence>MVPRQSMNEAQLRALLPLNGQPPRGGPSTPFLPVNARSPMNPHRTAILPPRPLVTPSIAPLPHNATHANNARLLSILNTPNPVFRA</sequence>
<name>A0AAD7TZ32_9APHY</name>
<comment type="caution">
    <text evidence="1">The sequence shown here is derived from an EMBL/GenBank/DDBJ whole genome shotgun (WGS) entry which is preliminary data.</text>
</comment>
<proteinExistence type="predicted"/>
<dbReference type="EMBL" id="JAPEVG010000044">
    <property type="protein sequence ID" value="KAJ8489764.1"/>
    <property type="molecule type" value="Genomic_DNA"/>
</dbReference>
<evidence type="ECO:0000313" key="2">
    <source>
        <dbReference type="Proteomes" id="UP001215151"/>
    </source>
</evidence>
<evidence type="ECO:0000313" key="1">
    <source>
        <dbReference type="EMBL" id="KAJ8489764.1"/>
    </source>
</evidence>
<keyword evidence="2" id="KW-1185">Reference proteome</keyword>
<protein>
    <submittedName>
        <fullName evidence="1">Uncharacterized protein</fullName>
    </submittedName>
</protein>
<reference evidence="1" key="1">
    <citation type="submission" date="2022-11" db="EMBL/GenBank/DDBJ databases">
        <title>Genome Sequence of Cubamyces cubensis.</title>
        <authorList>
            <person name="Buettner E."/>
        </authorList>
    </citation>
    <scope>NUCLEOTIDE SEQUENCE</scope>
    <source>
        <strain evidence="1">MPL-01</strain>
    </source>
</reference>